<dbReference type="AlphaFoldDB" id="A0A9W9U4J1"/>
<accession>A0A9W9U4J1</accession>
<dbReference type="SUPFAM" id="SSF52540">
    <property type="entry name" value="P-loop containing nucleoside triphosphate hydrolases"/>
    <property type="match status" value="1"/>
</dbReference>
<evidence type="ECO:0000256" key="1">
    <source>
        <dbReference type="SAM" id="Phobius"/>
    </source>
</evidence>
<evidence type="ECO:0000313" key="2">
    <source>
        <dbReference type="EMBL" id="KAJ5316161.1"/>
    </source>
</evidence>
<dbReference type="PANTHER" id="PTHR36978">
    <property type="entry name" value="P-LOOP CONTAINING NUCLEOTIDE TRIPHOSPHATE HYDROLASE"/>
    <property type="match status" value="1"/>
</dbReference>
<dbReference type="Gene3D" id="3.40.50.300">
    <property type="entry name" value="P-loop containing nucleotide triphosphate hydrolases"/>
    <property type="match status" value="1"/>
</dbReference>
<keyword evidence="1" id="KW-0472">Membrane</keyword>
<keyword evidence="3" id="KW-1185">Reference proteome</keyword>
<sequence>MKVVVASPSRSGTLGLYRAMQILGYKAYHMFECVIVRGKDHMEICEEAVVAQNNRFSGIKRYDRVDFDKWFADYNCLVEIPSFVGPAIIEAYVEEPDVKFILVEREPTKWVTSLNNSGGKLIKTLHGFPLVFLKYFDVVLYRFITLNQTCFWSFSDGNNPNDPDFEVALHRNYAEYIEMVKRTVPADRILHIKLENGLGWEQICPFLGVPFPKEDYPDRNQPERFQAIAQDFLQPRITAAIARFAFVAVPSLGVIGWAAIKYGPSLVKAMGRNI</sequence>
<name>A0A9W9U4J1_9EURO</name>
<dbReference type="InterPro" id="IPR040632">
    <property type="entry name" value="Sulfotransfer_4"/>
</dbReference>
<protein>
    <submittedName>
        <fullName evidence="2">Uncharacterized protein</fullName>
    </submittedName>
</protein>
<dbReference type="Pfam" id="PF17784">
    <property type="entry name" value="Sulfotransfer_4"/>
    <property type="match status" value="1"/>
</dbReference>
<dbReference type="InterPro" id="IPR027417">
    <property type="entry name" value="P-loop_NTPase"/>
</dbReference>
<reference evidence="2" key="2">
    <citation type="journal article" date="2023" name="IMA Fungus">
        <title>Comparative genomic study of the Penicillium genus elucidates a diverse pangenome and 15 lateral gene transfer events.</title>
        <authorList>
            <person name="Petersen C."/>
            <person name="Sorensen T."/>
            <person name="Nielsen M.R."/>
            <person name="Sondergaard T.E."/>
            <person name="Sorensen J.L."/>
            <person name="Fitzpatrick D.A."/>
            <person name="Frisvad J.C."/>
            <person name="Nielsen K.L."/>
        </authorList>
    </citation>
    <scope>NUCLEOTIDE SEQUENCE</scope>
    <source>
        <strain evidence="2">IBT 21472</strain>
    </source>
</reference>
<evidence type="ECO:0000313" key="3">
    <source>
        <dbReference type="Proteomes" id="UP001147746"/>
    </source>
</evidence>
<keyword evidence="1" id="KW-0812">Transmembrane</keyword>
<gene>
    <name evidence="2" type="ORF">N7476_006468</name>
</gene>
<keyword evidence="1" id="KW-1133">Transmembrane helix</keyword>
<dbReference type="PANTHER" id="PTHR36978:SF4">
    <property type="entry name" value="P-LOOP CONTAINING NUCLEOSIDE TRIPHOSPHATE HYDROLASE PROTEIN"/>
    <property type="match status" value="1"/>
</dbReference>
<dbReference type="Proteomes" id="UP001147746">
    <property type="component" value="Unassembled WGS sequence"/>
</dbReference>
<feature type="transmembrane region" description="Helical" evidence="1">
    <location>
        <begin position="240"/>
        <end position="260"/>
    </location>
</feature>
<proteinExistence type="predicted"/>
<dbReference type="EMBL" id="JAPZBO010000005">
    <property type="protein sequence ID" value="KAJ5316161.1"/>
    <property type="molecule type" value="Genomic_DNA"/>
</dbReference>
<comment type="caution">
    <text evidence="2">The sequence shown here is derived from an EMBL/GenBank/DDBJ whole genome shotgun (WGS) entry which is preliminary data.</text>
</comment>
<reference evidence="2" key="1">
    <citation type="submission" date="2022-12" db="EMBL/GenBank/DDBJ databases">
        <authorList>
            <person name="Petersen C."/>
        </authorList>
    </citation>
    <scope>NUCLEOTIDE SEQUENCE</scope>
    <source>
        <strain evidence="2">IBT 21472</strain>
    </source>
</reference>
<organism evidence="2 3">
    <name type="scientific">Penicillium atrosanguineum</name>
    <dbReference type="NCBI Taxonomy" id="1132637"/>
    <lineage>
        <taxon>Eukaryota</taxon>
        <taxon>Fungi</taxon>
        <taxon>Dikarya</taxon>
        <taxon>Ascomycota</taxon>
        <taxon>Pezizomycotina</taxon>
        <taxon>Eurotiomycetes</taxon>
        <taxon>Eurotiomycetidae</taxon>
        <taxon>Eurotiales</taxon>
        <taxon>Aspergillaceae</taxon>
        <taxon>Penicillium</taxon>
    </lineage>
</organism>
<dbReference type="OrthoDB" id="408152at2759"/>